<dbReference type="PANTHER" id="PTHR47618">
    <property type="entry name" value="BIFUNCTIONAL OLIGORIBONUCLEASE AND PAP PHOSPHATASE NRNA"/>
    <property type="match status" value="1"/>
</dbReference>
<dbReference type="PANTHER" id="PTHR47618:SF1">
    <property type="entry name" value="BIFUNCTIONAL OLIGORIBONUCLEASE AND PAP PHOSPHATASE NRNA"/>
    <property type="match status" value="1"/>
</dbReference>
<dbReference type="Proteomes" id="UP000031189">
    <property type="component" value="Unassembled WGS sequence"/>
</dbReference>
<dbReference type="GO" id="GO:0003676">
    <property type="term" value="F:nucleic acid binding"/>
    <property type="evidence" value="ECO:0007669"/>
    <property type="project" value="InterPro"/>
</dbReference>
<dbReference type="InterPro" id="IPR051319">
    <property type="entry name" value="Oligoribo/pAp-PDE_c-di-AMP_PDE"/>
</dbReference>
<dbReference type="Pfam" id="PF02272">
    <property type="entry name" value="DHHA1"/>
    <property type="match status" value="1"/>
</dbReference>
<sequence length="331" mass="37431">MRIMKMNSIDTILKYIHGSDDFVVTSHVNPDGDNIGSTLSIYYFLKKINKRVYYVMNDGMPLNMQFLIEDINIINSREFKEMNIDKYNLITLDCGDKNRICVDADIKDNCMKLINIDHHASNDFYGDLNHVVAEASSTCELVYNLLMRNEEINNFKYIDKNIATALYTGLMTDTGKLTYSNTHASSFDMAKNLLICGADTQKVVQNVFGSNPFNFYKLLGESLNTLEIINTKVAIMMVTKDMLERYNIDFKDIDGIVPYARDIENVEIGILLKEKSKNEIKVSLRSKSFADVSRVAKSFGGGGHVRAAGCTINDSIENAKIKILEEALKEI</sequence>
<dbReference type="InterPro" id="IPR003156">
    <property type="entry name" value="DHHA1_dom"/>
</dbReference>
<dbReference type="Gene3D" id="3.10.310.30">
    <property type="match status" value="1"/>
</dbReference>
<dbReference type="SUPFAM" id="SSF64182">
    <property type="entry name" value="DHH phosphoesterases"/>
    <property type="match status" value="1"/>
</dbReference>
<evidence type="ECO:0000259" key="2">
    <source>
        <dbReference type="Pfam" id="PF02272"/>
    </source>
</evidence>
<evidence type="ECO:0000313" key="3">
    <source>
        <dbReference type="EMBL" id="KHS56638.1"/>
    </source>
</evidence>
<keyword evidence="4" id="KW-1185">Reference proteome</keyword>
<feature type="domain" description="DHHA1" evidence="2">
    <location>
        <begin position="231"/>
        <end position="327"/>
    </location>
</feature>
<evidence type="ECO:0000259" key="1">
    <source>
        <dbReference type="Pfam" id="PF01368"/>
    </source>
</evidence>
<dbReference type="STRING" id="1577792.QX51_12700"/>
<name>A0A0B3VUZ0_9FIRM</name>
<dbReference type="Pfam" id="PF01368">
    <property type="entry name" value="DHH"/>
    <property type="match status" value="1"/>
</dbReference>
<comment type="caution">
    <text evidence="3">The sequence shown here is derived from an EMBL/GenBank/DDBJ whole genome shotgun (WGS) entry which is preliminary data.</text>
</comment>
<accession>A0A0B3VUZ0</accession>
<dbReference type="InterPro" id="IPR001667">
    <property type="entry name" value="DDH_dom"/>
</dbReference>
<dbReference type="InterPro" id="IPR038763">
    <property type="entry name" value="DHH_sf"/>
</dbReference>
<dbReference type="Gene3D" id="3.90.1640.10">
    <property type="entry name" value="inorganic pyrophosphatase (n-terminal core)"/>
    <property type="match status" value="1"/>
</dbReference>
<feature type="domain" description="DDH" evidence="1">
    <location>
        <begin position="22"/>
        <end position="169"/>
    </location>
</feature>
<dbReference type="AlphaFoldDB" id="A0A0B3VUZ0"/>
<protein>
    <submittedName>
        <fullName evidence="3">RNA-binding protein</fullName>
    </submittedName>
</protein>
<proteinExistence type="predicted"/>
<dbReference type="EMBL" id="JWHR01000110">
    <property type="protein sequence ID" value="KHS56638.1"/>
    <property type="molecule type" value="Genomic_DNA"/>
</dbReference>
<reference evidence="3 4" key="1">
    <citation type="submission" date="2014-12" db="EMBL/GenBank/DDBJ databases">
        <title>Draft genome sequence of Terrisporobacter sp. 08-306576, isolated from the blood culture of a bacteremia patient.</title>
        <authorList>
            <person name="Lund L.C."/>
            <person name="Sydenham T.V."/>
            <person name="Hogh S.V."/>
            <person name="Skov M.N."/>
            <person name="Kemp M."/>
            <person name="Justesen U.S."/>
        </authorList>
    </citation>
    <scope>NUCLEOTIDE SEQUENCE [LARGE SCALE GENOMIC DNA]</scope>
    <source>
        <strain evidence="3 4">08-306576</strain>
    </source>
</reference>
<organism evidence="3 4">
    <name type="scientific">Terrisporobacter othiniensis</name>
    <dbReference type="NCBI Taxonomy" id="1577792"/>
    <lineage>
        <taxon>Bacteria</taxon>
        <taxon>Bacillati</taxon>
        <taxon>Bacillota</taxon>
        <taxon>Clostridia</taxon>
        <taxon>Peptostreptococcales</taxon>
        <taxon>Peptostreptococcaceae</taxon>
        <taxon>Terrisporobacter</taxon>
    </lineage>
</organism>
<evidence type="ECO:0000313" key="4">
    <source>
        <dbReference type="Proteomes" id="UP000031189"/>
    </source>
</evidence>
<gene>
    <name evidence="3" type="ORF">QX51_12700</name>
</gene>